<name>A0A1I3C270_SELRU</name>
<protein>
    <submittedName>
        <fullName evidence="3">Glucose-1-phosphatase</fullName>
    </submittedName>
</protein>
<proteinExistence type="inferred from homology"/>
<dbReference type="AlphaFoldDB" id="A0A1I3C270"/>
<dbReference type="InterPro" id="IPR050645">
    <property type="entry name" value="Histidine_acid_phosphatase"/>
</dbReference>
<accession>A0A1I3C270</accession>
<dbReference type="PANTHER" id="PTHR11567">
    <property type="entry name" value="ACID PHOSPHATASE-RELATED"/>
    <property type="match status" value="1"/>
</dbReference>
<dbReference type="Pfam" id="PF00328">
    <property type="entry name" value="His_Phos_2"/>
    <property type="match status" value="1"/>
</dbReference>
<dbReference type="GO" id="GO:0050308">
    <property type="term" value="F:sugar-phosphatase activity"/>
    <property type="evidence" value="ECO:0007669"/>
    <property type="project" value="TreeGrafter"/>
</dbReference>
<dbReference type="CDD" id="cd07061">
    <property type="entry name" value="HP_HAP_like"/>
    <property type="match status" value="1"/>
</dbReference>
<gene>
    <name evidence="3" type="ORF">SAMN04487861_10298</name>
</gene>
<dbReference type="PROSITE" id="PS00616">
    <property type="entry name" value="HIS_ACID_PHOSPHAT_1"/>
    <property type="match status" value="1"/>
</dbReference>
<dbReference type="InterPro" id="IPR033379">
    <property type="entry name" value="Acid_Pase_AS"/>
</dbReference>
<dbReference type="GO" id="GO:0030288">
    <property type="term" value="C:outer membrane-bounded periplasmic space"/>
    <property type="evidence" value="ECO:0007669"/>
    <property type="project" value="TreeGrafter"/>
</dbReference>
<feature type="chain" id="PRO_5010256864" evidence="2">
    <location>
        <begin position="24"/>
        <end position="420"/>
    </location>
</feature>
<dbReference type="Gene3D" id="3.40.50.1240">
    <property type="entry name" value="Phosphoglycerate mutase-like"/>
    <property type="match status" value="2"/>
</dbReference>
<reference evidence="3 4" key="1">
    <citation type="submission" date="2016-10" db="EMBL/GenBank/DDBJ databases">
        <authorList>
            <person name="de Groot N.N."/>
        </authorList>
    </citation>
    <scope>NUCLEOTIDE SEQUENCE [LARGE SCALE GENOMIC DNA]</scope>
    <source>
        <strain evidence="3 4">Z108</strain>
    </source>
</reference>
<comment type="similarity">
    <text evidence="1">Belongs to the histidine acid phosphatase family.</text>
</comment>
<keyword evidence="2" id="KW-0732">Signal</keyword>
<dbReference type="PANTHER" id="PTHR11567:SF135">
    <property type="entry name" value="GLUCOSE-1-PHOSPHATASE"/>
    <property type="match status" value="1"/>
</dbReference>
<sequence>MEKKLLPVLSLCLLLLLPAASQAAGKADYPLKQVLILSRHNIRAPLAGRDSTLAKLTPHAWFAWQCAPGELSPRGAELELLMGQYFRQWLEEEKLLERNTPPAADEVRFYANSFQRTIATARYFASGLLPLADVAIEHHQQVNEADPVFLPAPPDSERFRQQVRNEFDRSGLEGPLQERGQRSCQLLMQTLDFNRSTYAQQHGPLDYTRKDIAPAKNGGPGLRTPWGALVPASDALTLQYYEEENDLAAAFGHPLTREDWKDIAALKELGINSLFSQPTCAKAMAYPLLAVMEQELANSHRKITFLCGHDVNLAEVLPALGVEDYTLPDSIEAKTPIGAKFVIEKRQGQGGEEYASLSLIYANAQQLRQRTPLTTEAPPARIPLRLKGLTATPDGFYRFRDLQQRLQDTIAEGRHWQSEP</sequence>
<dbReference type="Proteomes" id="UP000183639">
    <property type="component" value="Unassembled WGS sequence"/>
</dbReference>
<evidence type="ECO:0000256" key="2">
    <source>
        <dbReference type="SAM" id="SignalP"/>
    </source>
</evidence>
<dbReference type="InterPro" id="IPR029033">
    <property type="entry name" value="His_PPase_superfam"/>
</dbReference>
<evidence type="ECO:0000313" key="4">
    <source>
        <dbReference type="Proteomes" id="UP000183639"/>
    </source>
</evidence>
<evidence type="ECO:0000313" key="3">
    <source>
        <dbReference type="EMBL" id="SFH68644.1"/>
    </source>
</evidence>
<dbReference type="InterPro" id="IPR000560">
    <property type="entry name" value="His_Pase_clade-2"/>
</dbReference>
<dbReference type="EMBL" id="FOQK01000002">
    <property type="protein sequence ID" value="SFH68644.1"/>
    <property type="molecule type" value="Genomic_DNA"/>
</dbReference>
<organism evidence="3 4">
    <name type="scientific">Selenomonas ruminantium</name>
    <dbReference type="NCBI Taxonomy" id="971"/>
    <lineage>
        <taxon>Bacteria</taxon>
        <taxon>Bacillati</taxon>
        <taxon>Bacillota</taxon>
        <taxon>Negativicutes</taxon>
        <taxon>Selenomonadales</taxon>
        <taxon>Selenomonadaceae</taxon>
        <taxon>Selenomonas</taxon>
    </lineage>
</organism>
<dbReference type="SUPFAM" id="SSF53254">
    <property type="entry name" value="Phosphoglycerate mutase-like"/>
    <property type="match status" value="1"/>
</dbReference>
<feature type="signal peptide" evidence="2">
    <location>
        <begin position="1"/>
        <end position="23"/>
    </location>
</feature>
<evidence type="ECO:0000256" key="1">
    <source>
        <dbReference type="ARBA" id="ARBA00005375"/>
    </source>
</evidence>